<dbReference type="InterPro" id="IPR019734">
    <property type="entry name" value="TPR_rpt"/>
</dbReference>
<sequence>MASREAGGRYRMHDLVRLYAGQRARQDLPTDEIDGARRRLVEHSAHTAHAADLLIAPLHASIDLSDLPYGCQPLKLGGGEEAWAWFEAERANLIAVQNLAVENDWHAQVWQLAWAMTTFQLRQGHFHDNLSAWKAGARASHHLDNSELRTRSYRHLGRACTQLELYEDALTHLREGLAGAERDGDELGQAHTHRAIADAWGRQGNDAMALEHATHALHLYEERGVEVSGAHALNDVGWYTAKLGDHGLAQQICEDALAWPRRTGNRSGEARAGLSLGYVAWLSAKSQEAAENLEFALGLYEELGDTSGQANALDHLGTVHEDGDPAKAESCWRRAVAIYREQGRSAEVDRIANRLGALGARGGGRFDR</sequence>
<proteinExistence type="predicted"/>
<dbReference type="PANTHER" id="PTHR10098">
    <property type="entry name" value="RAPSYN-RELATED"/>
    <property type="match status" value="1"/>
</dbReference>
<dbReference type="Gene3D" id="1.25.40.10">
    <property type="entry name" value="Tetratricopeptide repeat domain"/>
    <property type="match status" value="1"/>
</dbReference>
<dbReference type="Proteomes" id="UP000316184">
    <property type="component" value="Unassembled WGS sequence"/>
</dbReference>
<organism evidence="1 2">
    <name type="scientific">Saccharopolyspora dendranthemae</name>
    <dbReference type="NCBI Taxonomy" id="1181886"/>
    <lineage>
        <taxon>Bacteria</taxon>
        <taxon>Bacillati</taxon>
        <taxon>Actinomycetota</taxon>
        <taxon>Actinomycetes</taxon>
        <taxon>Pseudonocardiales</taxon>
        <taxon>Pseudonocardiaceae</taxon>
        <taxon>Saccharopolyspora</taxon>
    </lineage>
</organism>
<dbReference type="InterPro" id="IPR011990">
    <property type="entry name" value="TPR-like_helical_dom_sf"/>
</dbReference>
<evidence type="ECO:0008006" key="3">
    <source>
        <dbReference type="Google" id="ProtNLM"/>
    </source>
</evidence>
<dbReference type="AlphaFoldDB" id="A0A561V7I4"/>
<accession>A0A561V7I4</accession>
<evidence type="ECO:0000313" key="2">
    <source>
        <dbReference type="Proteomes" id="UP000316184"/>
    </source>
</evidence>
<dbReference type="SUPFAM" id="SSF48452">
    <property type="entry name" value="TPR-like"/>
    <property type="match status" value="2"/>
</dbReference>
<reference evidence="1 2" key="1">
    <citation type="submission" date="2019-06" db="EMBL/GenBank/DDBJ databases">
        <title>Sequencing the genomes of 1000 actinobacteria strains.</title>
        <authorList>
            <person name="Klenk H.-P."/>
        </authorList>
    </citation>
    <scope>NUCLEOTIDE SEQUENCE [LARGE SCALE GENOMIC DNA]</scope>
    <source>
        <strain evidence="1 2">DSM 46699</strain>
    </source>
</reference>
<evidence type="ECO:0000313" key="1">
    <source>
        <dbReference type="EMBL" id="TWG07577.1"/>
    </source>
</evidence>
<name>A0A561V7I4_9PSEU</name>
<keyword evidence="2" id="KW-1185">Reference proteome</keyword>
<comment type="caution">
    <text evidence="1">The sequence shown here is derived from an EMBL/GenBank/DDBJ whole genome shotgun (WGS) entry which is preliminary data.</text>
</comment>
<protein>
    <recommendedName>
        <fullName evidence="3">Tetratricopeptide repeat protein</fullName>
    </recommendedName>
</protein>
<dbReference type="SMART" id="SM00028">
    <property type="entry name" value="TPR"/>
    <property type="match status" value="4"/>
</dbReference>
<dbReference type="EMBL" id="VIWX01000001">
    <property type="protein sequence ID" value="TWG07577.1"/>
    <property type="molecule type" value="Genomic_DNA"/>
</dbReference>
<gene>
    <name evidence="1" type="ORF">FHU35_11194</name>
</gene>
<dbReference type="PANTHER" id="PTHR10098:SF106">
    <property type="entry name" value="TETRATRICOPEPTIDE REPEAT PROTEIN 28-LIKE PROTEIN"/>
    <property type="match status" value="1"/>
</dbReference>